<keyword evidence="3" id="KW-1003">Cell membrane</keyword>
<dbReference type="Pfam" id="PF00517">
    <property type="entry name" value="GP41"/>
    <property type="match status" value="1"/>
</dbReference>
<evidence type="ECO:0000256" key="13">
    <source>
        <dbReference type="ARBA" id="ARBA00038648"/>
    </source>
</evidence>
<feature type="domain" description="Rec21/ENK19" evidence="19">
    <location>
        <begin position="54"/>
        <end position="117"/>
    </location>
</feature>
<organism evidence="20 21">
    <name type="scientific">Theropithecus gelada</name>
    <name type="common">Gelada baboon</name>
    <dbReference type="NCBI Taxonomy" id="9565"/>
    <lineage>
        <taxon>Eukaryota</taxon>
        <taxon>Metazoa</taxon>
        <taxon>Chordata</taxon>
        <taxon>Craniata</taxon>
        <taxon>Vertebrata</taxon>
        <taxon>Euteleostomi</taxon>
        <taxon>Mammalia</taxon>
        <taxon>Eutheria</taxon>
        <taxon>Euarchontoglires</taxon>
        <taxon>Primates</taxon>
        <taxon>Haplorrhini</taxon>
        <taxon>Catarrhini</taxon>
        <taxon>Cercopithecidae</taxon>
        <taxon>Cercopithecinae</taxon>
        <taxon>Theropithecus</taxon>
    </lineage>
</organism>
<evidence type="ECO:0000256" key="3">
    <source>
        <dbReference type="ARBA" id="ARBA00022475"/>
    </source>
</evidence>
<evidence type="ECO:0000256" key="12">
    <source>
        <dbReference type="ARBA" id="ARBA00037718"/>
    </source>
</evidence>
<comment type="subunit">
    <text evidence="13">The surface (SU) and transmembrane (TM) proteins form a heterodimer. SU and TM are attached by noncovalent interactions or by a labile interchain disulfide bond.</text>
</comment>
<protein>
    <recommendedName>
        <fullName evidence="14">Envelope polyprotein</fullName>
    </recommendedName>
</protein>
<dbReference type="Ensembl" id="ENSTGET00000015108.1">
    <property type="protein sequence ID" value="ENSTGEP00000012550.1"/>
    <property type="gene ID" value="ENSTGEG00000010254.1"/>
</dbReference>
<evidence type="ECO:0000259" key="18">
    <source>
        <dbReference type="Pfam" id="PF13804"/>
    </source>
</evidence>
<keyword evidence="10" id="KW-0325">Glycoprotein</keyword>
<dbReference type="InterPro" id="IPR059105">
    <property type="entry name" value="Rec21/ENK19"/>
</dbReference>
<proteinExistence type="inferred from homology"/>
<feature type="domain" description="Retroviral envelope protein GP41-like" evidence="17">
    <location>
        <begin position="495"/>
        <end position="664"/>
    </location>
</feature>
<evidence type="ECO:0000313" key="21">
    <source>
        <dbReference type="Proteomes" id="UP000694411"/>
    </source>
</evidence>
<evidence type="ECO:0000256" key="6">
    <source>
        <dbReference type="ARBA" id="ARBA00022729"/>
    </source>
</evidence>
<keyword evidence="4" id="KW-0165">Cleavage on pair of basic residues</keyword>
<evidence type="ECO:0000256" key="8">
    <source>
        <dbReference type="ARBA" id="ARBA00023136"/>
    </source>
</evidence>
<evidence type="ECO:0000256" key="2">
    <source>
        <dbReference type="ARBA" id="ARBA00004328"/>
    </source>
</evidence>
<dbReference type="InterPro" id="IPR029104">
    <property type="entry name" value="HERV-K_env"/>
</dbReference>
<keyword evidence="5 16" id="KW-0812">Transmembrane</keyword>
<feature type="transmembrane region" description="Helical" evidence="16">
    <location>
        <begin position="475"/>
        <end position="500"/>
    </location>
</feature>
<sequence>MPIQIQCPQYQPVENKTQPPVAYQYWPPAELQYQQPPENPYGQGDIRTDEVTTHQEAELPTWAQLKKLTPLAGKSLASTKVTQTPEKMLLTALMIVSMVVSLPMPAGAAAANYTYWAYVPFPPLIRAVTWMDNPIEVYVNNSVWVPGPTDDRCPAKPEEEGMMINISIGYRYPPICLGRAPGCLMPAIQNWLVEVPTVSSTSRFTYHMVSGMSLKPQVNYLQDFSYQRSLKFRPKGKPCPKEISRESKDLVWEECVADSAVILQNNTFGTVIDWAPRGQFYHNCIGQTQFCPSALVSPTVDSDLTENLDKQKHKKLQSFYPWIWGEKGISTPRPKMISPVFGPEHPELWRLTVASYRLRIWSGNQTIETRDYKPFYSINLNSSLTVPLQSCVKPPYMLVIGNIVIKSDSQTITCENCRLFTCIDSTFDWQHRILLVRAREGVWIPVSMDRPWEASPSIHILTEVLKGILNRSKRFIFTFIAVIMGLIAVTATATVAGVALHSSVQTVSFVDNWQKNSTRLWNSQSGIDQKLANQINDLRQTVIWMGDRLMSLEHRFQLQCDWNTSDFCITPQVYNESKHHWDMVRRHLQGREDNLTLDISKLKEQIFEASQSHLNIVPGAEALDQVAKNLYGLNPTTWIKSIGNSTAVNFGIMCLCLIGLFLVCRTSRRILRQNRENEQAFIAMAHLYRGKGRENVAGSQGP</sequence>
<evidence type="ECO:0000256" key="10">
    <source>
        <dbReference type="ARBA" id="ARBA00023180"/>
    </source>
</evidence>
<dbReference type="InterPro" id="IPR000328">
    <property type="entry name" value="GP41-like"/>
</dbReference>
<reference evidence="20" key="3">
    <citation type="submission" date="2025-09" db="UniProtKB">
        <authorList>
            <consortium name="Ensembl"/>
        </authorList>
    </citation>
    <scope>IDENTIFICATION</scope>
</reference>
<reference evidence="20" key="1">
    <citation type="submission" date="2018-05" db="EMBL/GenBank/DDBJ databases">
        <title>Whole genome of Theropithecus gelada.</title>
        <authorList>
            <person name="Chiou K.L."/>
            <person name="Snyder-Mackler N."/>
        </authorList>
    </citation>
    <scope>NUCLEOTIDE SEQUENCE [LARGE SCALE GENOMIC DNA]</scope>
</reference>
<reference evidence="20" key="2">
    <citation type="submission" date="2025-08" db="UniProtKB">
        <authorList>
            <consortium name="Ensembl"/>
        </authorList>
    </citation>
    <scope>IDENTIFICATION</scope>
</reference>
<comment type="function">
    <text evidence="11">TM anchors the envelope heterodimer to the viral membrane through one transmembrane domain. The other hydrophobic domain, called fusion peptide, mediates fusion of the viral membrane with the target cell membrane.</text>
</comment>
<comment type="subcellular location">
    <subcellularLocation>
        <location evidence="1">Cell membrane</location>
        <topology evidence="1">Single-pass membrane protein</topology>
    </subcellularLocation>
    <subcellularLocation>
        <location evidence="2">Virion</location>
    </subcellularLocation>
</comment>
<dbReference type="InterPro" id="IPR051255">
    <property type="entry name" value="Retroviral_env_glycoprotein"/>
</dbReference>
<feature type="domain" description="Retro-transcribing virus envelope glycoprotein" evidence="18">
    <location>
        <begin position="127"/>
        <end position="292"/>
    </location>
</feature>
<evidence type="ECO:0000256" key="9">
    <source>
        <dbReference type="ARBA" id="ARBA00023157"/>
    </source>
</evidence>
<keyword evidence="9" id="KW-1015">Disulfide bond</keyword>
<evidence type="ECO:0000256" key="11">
    <source>
        <dbReference type="ARBA" id="ARBA00037331"/>
    </source>
</evidence>
<dbReference type="Pfam" id="PF13804">
    <property type="entry name" value="HERV-K_env_2"/>
    <property type="match status" value="1"/>
</dbReference>
<dbReference type="GO" id="GO:0005886">
    <property type="term" value="C:plasma membrane"/>
    <property type="evidence" value="ECO:0007669"/>
    <property type="project" value="UniProtKB-SubCell"/>
</dbReference>
<evidence type="ECO:0000256" key="4">
    <source>
        <dbReference type="ARBA" id="ARBA00022685"/>
    </source>
</evidence>
<keyword evidence="21" id="KW-1185">Reference proteome</keyword>
<dbReference type="GO" id="GO:0005198">
    <property type="term" value="F:structural molecule activity"/>
    <property type="evidence" value="ECO:0007669"/>
    <property type="project" value="InterPro"/>
</dbReference>
<evidence type="ECO:0000256" key="5">
    <source>
        <dbReference type="ARBA" id="ARBA00022692"/>
    </source>
</evidence>
<dbReference type="PANTHER" id="PTHR34313">
    <property type="entry name" value="ENDOGENOUS RETROVIRUS GROUP K MEMBER 113 ENV POLYPROTEIN-RELATED"/>
    <property type="match status" value="1"/>
</dbReference>
<evidence type="ECO:0000313" key="20">
    <source>
        <dbReference type="Ensembl" id="ENSTGEP00000012550.1"/>
    </source>
</evidence>
<evidence type="ECO:0000256" key="14">
    <source>
        <dbReference type="ARBA" id="ARBA00042950"/>
    </source>
</evidence>
<evidence type="ECO:0000256" key="16">
    <source>
        <dbReference type="SAM" id="Phobius"/>
    </source>
</evidence>
<keyword evidence="7 16" id="KW-1133">Transmembrane helix</keyword>
<keyword evidence="8 16" id="KW-0472">Membrane</keyword>
<name>A0A8D2EX45_THEGE</name>
<feature type="transmembrane region" description="Helical" evidence="16">
    <location>
        <begin position="647"/>
        <end position="664"/>
    </location>
</feature>
<keyword evidence="6" id="KW-0732">Signal</keyword>
<dbReference type="CDD" id="cd09909">
    <property type="entry name" value="HIV-1-like_HR1-HR2"/>
    <property type="match status" value="1"/>
</dbReference>
<comment type="similarity">
    <text evidence="15">Belongs to the beta type-B retroviral envelope protein family. HERV class-II K(HML-2) env subfamily.</text>
</comment>
<accession>A0A8D2EX45</accession>
<evidence type="ECO:0000256" key="7">
    <source>
        <dbReference type="ARBA" id="ARBA00022989"/>
    </source>
</evidence>
<evidence type="ECO:0000256" key="15">
    <source>
        <dbReference type="ARBA" id="ARBA00093783"/>
    </source>
</evidence>
<dbReference type="PANTHER" id="PTHR34313:SF3">
    <property type="entry name" value="ENDOGENOUS RETROVIRUS GROUP K MEMBER 113 ENV POLYPROTEIN-RELATED"/>
    <property type="match status" value="1"/>
</dbReference>
<dbReference type="AlphaFoldDB" id="A0A8D2EX45"/>
<evidence type="ECO:0000259" key="19">
    <source>
        <dbReference type="Pfam" id="PF15695"/>
    </source>
</evidence>
<dbReference type="Proteomes" id="UP000694411">
    <property type="component" value="Chromosome 6"/>
</dbReference>
<evidence type="ECO:0000259" key="17">
    <source>
        <dbReference type="Pfam" id="PF00517"/>
    </source>
</evidence>
<dbReference type="Pfam" id="PF15695">
    <property type="entry name" value="HERV-K_REC"/>
    <property type="match status" value="1"/>
</dbReference>
<evidence type="ECO:0000256" key="1">
    <source>
        <dbReference type="ARBA" id="ARBA00004162"/>
    </source>
</evidence>
<comment type="function">
    <text evidence="12">SU mediates receptor recognition.</text>
</comment>